<dbReference type="OrthoDB" id="5350595at2759"/>
<dbReference type="PANTHER" id="PTHR21705:SF11">
    <property type="entry name" value="FHIP FAMILY PROTEIN CG3558"/>
    <property type="match status" value="1"/>
</dbReference>
<dbReference type="PANTHER" id="PTHR21705">
    <property type="entry name" value="RAI16 PROTEIN-RELATED"/>
    <property type="match status" value="1"/>
</dbReference>
<proteinExistence type="inferred from homology"/>
<feature type="region of interest" description="Disordered" evidence="2">
    <location>
        <begin position="843"/>
        <end position="903"/>
    </location>
</feature>
<dbReference type="InterPro" id="IPR019384">
    <property type="entry name" value="FHIP"/>
</dbReference>
<feature type="domain" description="FHF complex subunit HOOK-interacting protein C-terminal" evidence="3">
    <location>
        <begin position="744"/>
        <end position="832"/>
    </location>
</feature>
<sequence>MYGNLHTSNGPLSPPPFQQARSAAIDVLGRMRTLVDNVTVALDGPPPTPKDKLVENWTLIQEYFTPQRQDDLRKLKITDTTIPHHLESMLKLLAHEILHTPQALEPLEFGPCVEYLLQYHVLSDLVDYADADYPRGMRKYVLRFFGVLVDVIPLGLLPESAIRLPLVAVMRQCLFVVQSSPTTPINPMRRQEPMSSAGDSVCRLGMGYHNIQNDRIAVILAHDLLHLIVVLFGRLREHANMAYLFFDWGSEWQAIRTSDLAVASLRAATSGYLQQSARGHELFIVHIIVEYLLAPGVTGQLAREALVLMVQVLLAPSDKARYVCFLLEQARLVELLVEHMGYLHSQIPVFRPMPRSPTAQLFSPGYTGPRLQPPIQRRVRGESAVAPLGIEPRLRALLSASSVLRSAVQQDRRESAILASSRMILEHVDAFFLCWELLDEVAFVAGADERVAAAVQTQLSSGFLRTHVEPALLANMQLRSQAITTVSYLTDLITVTHSTRVLDALFAVLLGSDLGPERPPIDRVEEPEGDYSLLSREDQELLDSIEDDALRAEAALLLLPPGAVVADIPRKTPIQNAADGDSPLRQLLIGWMTTSDDDGTHLALHTLRLFDTILSTLNQFAYTSLVLRNFGDSSGPALGLGASRGADQEMARAVIERFLDAAPSNIPLAMPEVVVTAAMPVEGEGELALPPRNFQAMCSQIMRDNHGCDEYVDDTLARVRTYHLYKSRCWTAHKTVASDAFYPGAFLSSLIAQFGGAVKRHMAYNLMLTSMVNKLACVGDPSLTSFLFLASSATVPDAKWPMLYDALVRASADAYVKSERVPRFSARLARQRFEGVETAIRVGAAHPMSNENRGQKPRHPSSTPVTNSMDVDPPAPLSPPPPPPRDTAGREDAPPLRDTASSREDVARAVKFLGTPIKRFVHGFIVLDEFAKEMAATALALHTLELDHAMEQLCVGDSAMDEDFNDLLEYFDPEEPAYRRAMAVRMSVLGERNVIDLGAMDTEVETNDS</sequence>
<feature type="compositionally biased region" description="Pro residues" evidence="2">
    <location>
        <begin position="873"/>
        <end position="885"/>
    </location>
</feature>
<dbReference type="Pfam" id="PF10257">
    <property type="entry name" value="RAI16-like"/>
    <property type="match status" value="2"/>
</dbReference>
<gene>
    <name evidence="4" type="ORF">IWW39_000617</name>
</gene>
<feature type="compositionally biased region" description="Basic and acidic residues" evidence="2">
    <location>
        <begin position="887"/>
        <end position="903"/>
    </location>
</feature>
<keyword evidence="5" id="KW-1185">Reference proteome</keyword>
<comment type="similarity">
    <text evidence="1">Belongs to the FHIP family.</text>
</comment>
<dbReference type="InterPro" id="IPR045669">
    <property type="entry name" value="FHIP_C"/>
</dbReference>
<reference evidence="4" key="1">
    <citation type="submission" date="2022-07" db="EMBL/GenBank/DDBJ databases">
        <title>Phylogenomic reconstructions and comparative analyses of Kickxellomycotina fungi.</title>
        <authorList>
            <person name="Reynolds N.K."/>
            <person name="Stajich J.E."/>
            <person name="Barry K."/>
            <person name="Grigoriev I.V."/>
            <person name="Crous P."/>
            <person name="Smith M.E."/>
        </authorList>
    </citation>
    <scope>NUCLEOTIDE SEQUENCE</scope>
    <source>
        <strain evidence="4">CBS 109367</strain>
    </source>
</reference>
<dbReference type="AlphaFoldDB" id="A0A9W8GKM1"/>
<protein>
    <recommendedName>
        <fullName evidence="3">FHF complex subunit HOOK-interacting protein C-terminal domain-containing protein</fullName>
    </recommendedName>
</protein>
<evidence type="ECO:0000313" key="4">
    <source>
        <dbReference type="EMBL" id="KAJ2690675.1"/>
    </source>
</evidence>
<evidence type="ECO:0000259" key="3">
    <source>
        <dbReference type="Pfam" id="PF19314"/>
    </source>
</evidence>
<dbReference type="EMBL" id="JANBTX010000009">
    <property type="protein sequence ID" value="KAJ2690675.1"/>
    <property type="molecule type" value="Genomic_DNA"/>
</dbReference>
<dbReference type="Proteomes" id="UP001151516">
    <property type="component" value="Unassembled WGS sequence"/>
</dbReference>
<evidence type="ECO:0000256" key="2">
    <source>
        <dbReference type="SAM" id="MobiDB-lite"/>
    </source>
</evidence>
<dbReference type="Pfam" id="PF19314">
    <property type="entry name" value="DUF5917"/>
    <property type="match status" value="1"/>
</dbReference>
<organism evidence="4 5">
    <name type="scientific">Coemansia spiralis</name>
    <dbReference type="NCBI Taxonomy" id="417178"/>
    <lineage>
        <taxon>Eukaryota</taxon>
        <taxon>Fungi</taxon>
        <taxon>Fungi incertae sedis</taxon>
        <taxon>Zoopagomycota</taxon>
        <taxon>Kickxellomycotina</taxon>
        <taxon>Kickxellomycetes</taxon>
        <taxon>Kickxellales</taxon>
        <taxon>Kickxellaceae</taxon>
        <taxon>Coemansia</taxon>
    </lineage>
</organism>
<evidence type="ECO:0000313" key="5">
    <source>
        <dbReference type="Proteomes" id="UP001151516"/>
    </source>
</evidence>
<name>A0A9W8GKM1_9FUNG</name>
<accession>A0A9W8GKM1</accession>
<feature type="compositionally biased region" description="Polar residues" evidence="2">
    <location>
        <begin position="860"/>
        <end position="869"/>
    </location>
</feature>
<evidence type="ECO:0000256" key="1">
    <source>
        <dbReference type="ARBA" id="ARBA00024336"/>
    </source>
</evidence>
<comment type="caution">
    <text evidence="4">The sequence shown here is derived from an EMBL/GenBank/DDBJ whole genome shotgun (WGS) entry which is preliminary data.</text>
</comment>